<sequence length="55" mass="6005">MHQSDFRYRVAMFSTIIYLAAFMAIVAPAPNAFGQSDPIPKEIVDLKMGDTSAAV</sequence>
<gene>
    <name evidence="1" type="ORF">HY912_17695</name>
</gene>
<organism evidence="1 2">
    <name type="scientific">Desulfomonile tiedjei</name>
    <dbReference type="NCBI Taxonomy" id="2358"/>
    <lineage>
        <taxon>Bacteria</taxon>
        <taxon>Pseudomonadati</taxon>
        <taxon>Thermodesulfobacteriota</taxon>
        <taxon>Desulfomonilia</taxon>
        <taxon>Desulfomonilales</taxon>
        <taxon>Desulfomonilaceae</taxon>
        <taxon>Desulfomonile</taxon>
    </lineage>
</organism>
<reference evidence="1" key="1">
    <citation type="submission" date="2020-07" db="EMBL/GenBank/DDBJ databases">
        <title>Huge and variable diversity of episymbiotic CPR bacteria and DPANN archaea in groundwater ecosystems.</title>
        <authorList>
            <person name="He C.Y."/>
            <person name="Keren R."/>
            <person name="Whittaker M."/>
            <person name="Farag I.F."/>
            <person name="Doudna J."/>
            <person name="Cate J.H.D."/>
            <person name="Banfield J.F."/>
        </authorList>
    </citation>
    <scope>NUCLEOTIDE SEQUENCE</scope>
    <source>
        <strain evidence="1">NC_groundwater_1664_Pr3_B-0.1um_52_9</strain>
    </source>
</reference>
<evidence type="ECO:0000313" key="1">
    <source>
        <dbReference type="EMBL" id="MBI5251326.1"/>
    </source>
</evidence>
<dbReference type="EMBL" id="JACRDE010000463">
    <property type="protein sequence ID" value="MBI5251326.1"/>
    <property type="molecule type" value="Genomic_DNA"/>
</dbReference>
<evidence type="ECO:0000313" key="2">
    <source>
        <dbReference type="Proteomes" id="UP000807825"/>
    </source>
</evidence>
<comment type="caution">
    <text evidence="1">The sequence shown here is derived from an EMBL/GenBank/DDBJ whole genome shotgun (WGS) entry which is preliminary data.</text>
</comment>
<name>A0A9D6Z7P9_9BACT</name>
<proteinExistence type="predicted"/>
<accession>A0A9D6Z7P9</accession>
<dbReference type="Proteomes" id="UP000807825">
    <property type="component" value="Unassembled WGS sequence"/>
</dbReference>
<dbReference type="AlphaFoldDB" id="A0A9D6Z7P9"/>
<feature type="non-terminal residue" evidence="1">
    <location>
        <position position="55"/>
    </location>
</feature>
<protein>
    <submittedName>
        <fullName evidence="1">Uncharacterized protein</fullName>
    </submittedName>
</protein>